<keyword evidence="1" id="KW-0812">Transmembrane</keyword>
<gene>
    <name evidence="2" type="ORF">UT67_C0016G0004</name>
</gene>
<dbReference type="InterPro" id="IPR036034">
    <property type="entry name" value="PDZ_sf"/>
</dbReference>
<dbReference type="STRING" id="1619037.UT67_C0016G0004"/>
<reference evidence="2 3" key="1">
    <citation type="journal article" date="2015" name="Nature">
        <title>rRNA introns, odd ribosomes, and small enigmatic genomes across a large radiation of phyla.</title>
        <authorList>
            <person name="Brown C.T."/>
            <person name="Hug L.A."/>
            <person name="Thomas B.C."/>
            <person name="Sharon I."/>
            <person name="Castelle C.J."/>
            <person name="Singh A."/>
            <person name="Wilkins M.J."/>
            <person name="Williams K.H."/>
            <person name="Banfield J.F."/>
        </authorList>
    </citation>
    <scope>NUCLEOTIDE SEQUENCE [LARGE SCALE GENOMIC DNA]</scope>
</reference>
<dbReference type="SUPFAM" id="SSF50156">
    <property type="entry name" value="PDZ domain-like"/>
    <property type="match status" value="1"/>
</dbReference>
<dbReference type="Gene3D" id="2.30.42.10">
    <property type="match status" value="1"/>
</dbReference>
<evidence type="ECO:0008006" key="4">
    <source>
        <dbReference type="Google" id="ProtNLM"/>
    </source>
</evidence>
<protein>
    <recommendedName>
        <fullName evidence="4">PDZ domain-containing protein</fullName>
    </recommendedName>
</protein>
<comment type="caution">
    <text evidence="2">The sequence shown here is derived from an EMBL/GenBank/DDBJ whole genome shotgun (WGS) entry which is preliminary data.</text>
</comment>
<keyword evidence="1" id="KW-1133">Transmembrane helix</keyword>
<feature type="transmembrane region" description="Helical" evidence="1">
    <location>
        <begin position="24"/>
        <end position="48"/>
    </location>
</feature>
<proteinExistence type="predicted"/>
<organism evidence="2 3">
    <name type="scientific">Candidatus Magasanikbacteria bacterium GW2011_GWA2_40_10</name>
    <dbReference type="NCBI Taxonomy" id="1619037"/>
    <lineage>
        <taxon>Bacteria</taxon>
        <taxon>Candidatus Magasanikiibacteriota</taxon>
    </lineage>
</organism>
<name>A0A0G0T950_9BACT</name>
<evidence type="ECO:0000256" key="1">
    <source>
        <dbReference type="SAM" id="Phobius"/>
    </source>
</evidence>
<evidence type="ECO:0000313" key="2">
    <source>
        <dbReference type="EMBL" id="KKR34397.1"/>
    </source>
</evidence>
<evidence type="ECO:0000313" key="3">
    <source>
        <dbReference type="Proteomes" id="UP000034855"/>
    </source>
</evidence>
<dbReference type="Proteomes" id="UP000034855">
    <property type="component" value="Unassembled WGS sequence"/>
</dbReference>
<sequence length="347" mass="39200">MHPPHLPPKTSSIELHRLWQRLKILFVLVIFSVIAGMSGASMMLGWIWPRFADGNTWITSYASPGLSRAQLEDRIREEVSTRIVEVRKGMSSLGGINYLNKKIGDGIMLSSDGWIAMYQPNYDGSFKNMYVATQDGKIWQPEKALLDKYSGILYVKIKDNQFKVSGFVDENSAPDDIFIFHNSYWYHGSVLYPSLNYQIPHLDSAPILSYSLSGSFNVGEVAINNQGRVIGFVIEKNLLLPSYYLTRILPKVLSQQSLSYPSLGIDGWFSEEQTIVFEKTKISGFMVTNVWSVANPLRRGDVLKEINGRVVSADNLWYIINNSQTFNVKVLRAGKTLELTVKLAQTK</sequence>
<dbReference type="EMBL" id="LBXR01000016">
    <property type="protein sequence ID" value="KKR34397.1"/>
    <property type="molecule type" value="Genomic_DNA"/>
</dbReference>
<dbReference type="AlphaFoldDB" id="A0A0G0T950"/>
<accession>A0A0G0T950</accession>
<keyword evidence="1" id="KW-0472">Membrane</keyword>